<organism evidence="1 2">
    <name type="scientific">Neophaeococcomyces mojaviensis</name>
    <dbReference type="NCBI Taxonomy" id="3383035"/>
    <lineage>
        <taxon>Eukaryota</taxon>
        <taxon>Fungi</taxon>
        <taxon>Dikarya</taxon>
        <taxon>Ascomycota</taxon>
        <taxon>Pezizomycotina</taxon>
        <taxon>Eurotiomycetes</taxon>
        <taxon>Chaetothyriomycetidae</taxon>
        <taxon>Chaetothyriales</taxon>
        <taxon>Chaetothyriales incertae sedis</taxon>
        <taxon>Neophaeococcomyces</taxon>
    </lineage>
</organism>
<name>A0ACC2ZZD1_9EURO</name>
<sequence>MADAGASFLHDQPPVNAVNLSNDIGSTGAVEPGAAALTSFDNQTTMNSGLHSNSDGREMLDLIDRLRNIKLIRSTITLPQIVVVGQQSSGKSSVLNAISGIHFPVNEGLTTQFPTEIILRREDSRSTKAWFRVSNPLPTAQKLALEALEARWRSDGITLEQLPQVISEAKHALELNGNTRFSSQSLVLEICGPEQEHLTLVDLPGFFASTLQDQSTDDIHLVDGIVQSYMKNERAILLAVFTGANDFENQILLQMLKDNEQYRARTLGVIAAPDCIGAGTAREQICLKLVRNQDLTLQHGWHLLRNLALNEAQQNLDRDTEERNFFETQQPWCHIDKSLVGQQALKTCLSRVLQASIARVLPVLEKEISGRLTNIQDQLNALGSERFSPEQQKDYLCNRGTLFQQALKDTLEGKPQFGELESTEKSLRARIRCLGESFRDTMDVKGRSWTLIRAYETNPDEALRQEYIKDIFAGKYDTTMAVCETDMLSWLSRQIRMHQGLELPNLVDPHWAGQLFQYQSRRWKNLAKDHLNTVFEIVNEYVLKTVKAKFDVEAAGKILQHLVLPSMKQRQSRLEEKLDELCKPYSSRYPQTLSKRLFVASRARKENEANASLLDDAQGFISAAKSRLILDTVDAVYDICSEIFVDNIQNLGVENCLLNDLDTLAAPSKFWGMDEAGLENLAGESPENKAFRAQLKHDQEQFKNASDEILPSLAARQLNRIAPSGMERNPIHAVSTPFSRSDRALDKTSAQDVPRQTNRLENPERSSSRMPHRAAPSLPSDSSTDSASTLHPNHPSSPPKTPRKTSRSAGQRVQSGNAQVKLDMANDVSDTSSPPSTNFSSRSDRATSSSFSSLQASPNVQNEKGGLEFNVPQRTATESSML</sequence>
<reference evidence="1" key="1">
    <citation type="submission" date="2022-10" db="EMBL/GenBank/DDBJ databases">
        <title>Culturing micro-colonial fungi from biological soil crusts in the Mojave desert and describing Neophaeococcomyces mojavensis, and introducing the new genera and species Taxawa tesnikishii.</title>
        <authorList>
            <person name="Kurbessoian T."/>
            <person name="Stajich J.E."/>
        </authorList>
    </citation>
    <scope>NUCLEOTIDE SEQUENCE</scope>
    <source>
        <strain evidence="1">JES_112</strain>
    </source>
</reference>
<proteinExistence type="predicted"/>
<evidence type="ECO:0000313" key="2">
    <source>
        <dbReference type="Proteomes" id="UP001172386"/>
    </source>
</evidence>
<dbReference type="EMBL" id="JAPDRQ010000175">
    <property type="protein sequence ID" value="KAJ9652958.1"/>
    <property type="molecule type" value="Genomic_DNA"/>
</dbReference>
<accession>A0ACC2ZZD1</accession>
<dbReference type="Proteomes" id="UP001172386">
    <property type="component" value="Unassembled WGS sequence"/>
</dbReference>
<comment type="caution">
    <text evidence="1">The sequence shown here is derived from an EMBL/GenBank/DDBJ whole genome shotgun (WGS) entry which is preliminary data.</text>
</comment>
<keyword evidence="2" id="KW-1185">Reference proteome</keyword>
<gene>
    <name evidence="1" type="ORF">H2198_007826</name>
</gene>
<protein>
    <submittedName>
        <fullName evidence="1">Uncharacterized protein</fullName>
    </submittedName>
</protein>
<evidence type="ECO:0000313" key="1">
    <source>
        <dbReference type="EMBL" id="KAJ9652958.1"/>
    </source>
</evidence>